<evidence type="ECO:0000313" key="2">
    <source>
        <dbReference type="Proteomes" id="UP000061660"/>
    </source>
</evidence>
<evidence type="ECO:0000313" key="1">
    <source>
        <dbReference type="EMBL" id="ALS23838.1"/>
    </source>
</evidence>
<name>A0A0U2WBT2_9BACL</name>
<accession>A0A0U2WBT2</accession>
<dbReference type="AlphaFoldDB" id="A0A0U2WBT2"/>
<sequence length="181" mass="20446">MKKLLRREEGSAHLLLFALFGIIAAAFLWVTAFNWMMQTHSLTKTKPLLDRATHAASLNIDKREAALGRLVWDSARGTDDFYKYLRLNLKLGPELTPLSRSHLKEAPIVHHLEYVTNPTYPYVLNRTITVHSSTDRQTTRSVNVTIYGPSIVAIIEVNRSLLGQPHSEPVVLSSVASVRFR</sequence>
<organism evidence="1 2">
    <name type="scientific">Paenibacillus naphthalenovorans</name>
    <dbReference type="NCBI Taxonomy" id="162209"/>
    <lineage>
        <taxon>Bacteria</taxon>
        <taxon>Bacillati</taxon>
        <taxon>Bacillota</taxon>
        <taxon>Bacilli</taxon>
        <taxon>Bacillales</taxon>
        <taxon>Paenibacillaceae</taxon>
        <taxon>Paenibacillus</taxon>
    </lineage>
</organism>
<keyword evidence="2" id="KW-1185">Reference proteome</keyword>
<gene>
    <name evidence="1" type="ORF">IJ22_35000</name>
</gene>
<dbReference type="EMBL" id="CP013652">
    <property type="protein sequence ID" value="ALS23838.1"/>
    <property type="molecule type" value="Genomic_DNA"/>
</dbReference>
<reference evidence="2" key="1">
    <citation type="submission" date="2015-12" db="EMBL/GenBank/DDBJ databases">
        <title>Complete genome sequences of two moderately thermophilic Paenibacillus species.</title>
        <authorList>
            <person name="Butler R.III."/>
            <person name="Wang J."/>
            <person name="Stark B.C."/>
            <person name="Pombert J.-F."/>
        </authorList>
    </citation>
    <scope>NUCLEOTIDE SEQUENCE [LARGE SCALE GENOMIC DNA]</scope>
    <source>
        <strain evidence="2">32O-Y</strain>
    </source>
</reference>
<dbReference type="PATRIC" id="fig|162209.4.peg.3718"/>
<reference evidence="1 2" key="2">
    <citation type="journal article" date="2016" name="Genome Announc.">
        <title>Complete Genome Sequences of Two Interactive Moderate Thermophiles, Paenibacillus napthalenovorans 32O-Y and Paenibacillus sp. 32O-W.</title>
        <authorList>
            <person name="Butler R.R.III."/>
            <person name="Wang J."/>
            <person name="Stark B.C."/>
            <person name="Pombert J.F."/>
        </authorList>
    </citation>
    <scope>NUCLEOTIDE SEQUENCE [LARGE SCALE GENOMIC DNA]</scope>
    <source>
        <strain evidence="1 2">32O-Y</strain>
    </source>
</reference>
<dbReference type="OrthoDB" id="2602337at2"/>
<protein>
    <submittedName>
        <fullName evidence="1">Uncharacterized protein</fullName>
    </submittedName>
</protein>
<dbReference type="Proteomes" id="UP000061660">
    <property type="component" value="Chromosome"/>
</dbReference>
<proteinExistence type="predicted"/>
<dbReference type="STRING" id="162209.IJ22_35000"/>
<dbReference type="RefSeq" id="WP_062409672.1">
    <property type="nucleotide sequence ID" value="NZ_BJCS01000005.1"/>
</dbReference>
<dbReference type="KEGG" id="pnp:IJ22_35000"/>